<keyword evidence="6" id="KW-0663">Pyridoxal phosphate</keyword>
<dbReference type="Gene3D" id="3.90.1150.10">
    <property type="entry name" value="Aspartate Aminotransferase, domain 1"/>
    <property type="match status" value="1"/>
</dbReference>
<dbReference type="CDD" id="cd00609">
    <property type="entry name" value="AAT_like"/>
    <property type="match status" value="1"/>
</dbReference>
<dbReference type="GO" id="GO:0005829">
    <property type="term" value="C:cytosol"/>
    <property type="evidence" value="ECO:0007669"/>
    <property type="project" value="TreeGrafter"/>
</dbReference>
<feature type="domain" description="Aminotransferase class I/classII large" evidence="7">
    <location>
        <begin position="28"/>
        <end position="389"/>
    </location>
</feature>
<sequence length="394" mass="42230">MFKDHRAPAPDPILGVMQAFAEDMRDGKIDLGVGVYRTADGRTPVMQAVKAAERALLESQETKGYVALSGDPAFHAAMRDLVLGGVVPSDRVAALATPGGTGAVRQAFELVRRVRPEAIVWTPSPTWPNHLAILDGLGMKRRSYRHYDAETGGLDREGMRADLAEVAAGDLVLLHGCCHNPTGADLAPDDWRDIALLLAERGAVPMVDLAYLGFGDGLEQDAAGLRLMAGALPEMLIAISGSKNFGLYRERVGLVLALCDGPGAAAAVRGTLAWLNRQSYAFPPDHGARVVTTILTDPALRALWEEELTGMRERIDGMRRGLADALREASGSDRFGHLAGHRGMFSLLPATPEQVETLRREHALYMIGDGRINVAGLTPETLAPAARAIATVLR</sequence>
<accession>A0A239ISN9</accession>
<dbReference type="Gene3D" id="3.40.640.10">
    <property type="entry name" value="Type I PLP-dependent aspartate aminotransferase-like (Major domain)"/>
    <property type="match status" value="1"/>
</dbReference>
<dbReference type="PANTHER" id="PTHR11879:SF22">
    <property type="entry name" value="ASPARTATE AMINOTRANSFERASE, MITOCHONDRIAL"/>
    <property type="match status" value="1"/>
</dbReference>
<dbReference type="PRINTS" id="PR00799">
    <property type="entry name" value="TRANSAMINASE"/>
</dbReference>
<dbReference type="GO" id="GO:0030170">
    <property type="term" value="F:pyridoxal phosphate binding"/>
    <property type="evidence" value="ECO:0007669"/>
    <property type="project" value="InterPro"/>
</dbReference>
<evidence type="ECO:0000256" key="3">
    <source>
        <dbReference type="ARBA" id="ARBA00011738"/>
    </source>
</evidence>
<dbReference type="GO" id="GO:0042802">
    <property type="term" value="F:identical protein binding"/>
    <property type="evidence" value="ECO:0007669"/>
    <property type="project" value="TreeGrafter"/>
</dbReference>
<reference evidence="8 9" key="1">
    <citation type="submission" date="2017-06" db="EMBL/GenBank/DDBJ databases">
        <authorList>
            <person name="Kim H.J."/>
            <person name="Triplett B.A."/>
        </authorList>
    </citation>
    <scope>NUCLEOTIDE SEQUENCE [LARGE SCALE GENOMIC DNA]</scope>
    <source>
        <strain evidence="8 9">DSM 29339</strain>
    </source>
</reference>
<dbReference type="InterPro" id="IPR015421">
    <property type="entry name" value="PyrdxlP-dep_Trfase_major"/>
</dbReference>
<dbReference type="RefSeq" id="WP_089233548.1">
    <property type="nucleotide sequence ID" value="NZ_FZOY01000004.1"/>
</dbReference>
<evidence type="ECO:0000256" key="4">
    <source>
        <dbReference type="ARBA" id="ARBA00022576"/>
    </source>
</evidence>
<gene>
    <name evidence="8" type="ORF">SAMN05421757_104488</name>
</gene>
<dbReference type="Pfam" id="PF00155">
    <property type="entry name" value="Aminotran_1_2"/>
    <property type="match status" value="1"/>
</dbReference>
<evidence type="ECO:0000259" key="7">
    <source>
        <dbReference type="Pfam" id="PF00155"/>
    </source>
</evidence>
<evidence type="ECO:0000256" key="5">
    <source>
        <dbReference type="ARBA" id="ARBA00022679"/>
    </source>
</evidence>
<dbReference type="OrthoDB" id="9766445at2"/>
<dbReference type="GO" id="GO:0033585">
    <property type="term" value="P:L-phenylalanine biosynthetic process from chorismate via phenylpyruvate"/>
    <property type="evidence" value="ECO:0007669"/>
    <property type="project" value="TreeGrafter"/>
</dbReference>
<evidence type="ECO:0000256" key="2">
    <source>
        <dbReference type="ARBA" id="ARBA00007441"/>
    </source>
</evidence>
<organism evidence="8 9">
    <name type="scientific">Tropicimonas sediminicola</name>
    <dbReference type="NCBI Taxonomy" id="1031541"/>
    <lineage>
        <taxon>Bacteria</taxon>
        <taxon>Pseudomonadati</taxon>
        <taxon>Pseudomonadota</taxon>
        <taxon>Alphaproteobacteria</taxon>
        <taxon>Rhodobacterales</taxon>
        <taxon>Roseobacteraceae</taxon>
        <taxon>Tropicimonas</taxon>
    </lineage>
</organism>
<dbReference type="InterPro" id="IPR000796">
    <property type="entry name" value="Asp_trans"/>
</dbReference>
<dbReference type="PANTHER" id="PTHR11879">
    <property type="entry name" value="ASPARTATE AMINOTRANSFERASE"/>
    <property type="match status" value="1"/>
</dbReference>
<protein>
    <submittedName>
        <fullName evidence="8">Aromatic amino acid aminotransferase apoenzyme</fullName>
    </submittedName>
</protein>
<dbReference type="EMBL" id="FZOY01000004">
    <property type="protein sequence ID" value="SNS95434.1"/>
    <property type="molecule type" value="Genomic_DNA"/>
</dbReference>
<evidence type="ECO:0000313" key="9">
    <source>
        <dbReference type="Proteomes" id="UP000198426"/>
    </source>
</evidence>
<keyword evidence="5 8" id="KW-0808">Transferase</keyword>
<keyword evidence="9" id="KW-1185">Reference proteome</keyword>
<keyword evidence="4 8" id="KW-0032">Aminotransferase</keyword>
<dbReference type="AlphaFoldDB" id="A0A239ISN9"/>
<dbReference type="InterPro" id="IPR004839">
    <property type="entry name" value="Aminotransferase_I/II_large"/>
</dbReference>
<comment type="subunit">
    <text evidence="3">Homodimer.</text>
</comment>
<dbReference type="InterPro" id="IPR015424">
    <property type="entry name" value="PyrdxlP-dep_Trfase"/>
</dbReference>
<evidence type="ECO:0000256" key="1">
    <source>
        <dbReference type="ARBA" id="ARBA00001933"/>
    </source>
</evidence>
<comment type="similarity">
    <text evidence="2">Belongs to the class-I pyridoxal-phosphate-dependent aminotransferase family.</text>
</comment>
<evidence type="ECO:0000313" key="8">
    <source>
        <dbReference type="EMBL" id="SNS95434.1"/>
    </source>
</evidence>
<dbReference type="GO" id="GO:0004838">
    <property type="term" value="F:L-tyrosine-2-oxoglutarate transaminase activity"/>
    <property type="evidence" value="ECO:0007669"/>
    <property type="project" value="TreeGrafter"/>
</dbReference>
<dbReference type="GO" id="GO:0004069">
    <property type="term" value="F:L-aspartate:2-oxoglutarate aminotransferase activity"/>
    <property type="evidence" value="ECO:0007669"/>
    <property type="project" value="TreeGrafter"/>
</dbReference>
<proteinExistence type="inferred from homology"/>
<dbReference type="Proteomes" id="UP000198426">
    <property type="component" value="Unassembled WGS sequence"/>
</dbReference>
<name>A0A239ISN9_9RHOB</name>
<comment type="cofactor">
    <cofactor evidence="1">
        <name>pyridoxal 5'-phosphate</name>
        <dbReference type="ChEBI" id="CHEBI:597326"/>
    </cofactor>
</comment>
<evidence type="ECO:0000256" key="6">
    <source>
        <dbReference type="ARBA" id="ARBA00022898"/>
    </source>
</evidence>
<dbReference type="SUPFAM" id="SSF53383">
    <property type="entry name" value="PLP-dependent transferases"/>
    <property type="match status" value="1"/>
</dbReference>
<dbReference type="InterPro" id="IPR015422">
    <property type="entry name" value="PyrdxlP-dep_Trfase_small"/>
</dbReference>
<dbReference type="NCBIfam" id="NF006719">
    <property type="entry name" value="PRK09257.1"/>
    <property type="match status" value="1"/>
</dbReference>